<evidence type="ECO:0000313" key="3">
    <source>
        <dbReference type="Proteomes" id="UP000644660"/>
    </source>
</evidence>
<gene>
    <name evidence="2" type="ORF">KABA2_07S04268</name>
</gene>
<dbReference type="Proteomes" id="UP000644660">
    <property type="component" value="Unassembled WGS sequence"/>
</dbReference>
<dbReference type="Pfam" id="PF09994">
    <property type="entry name" value="T6SS_Tle1-like_cat"/>
    <property type="match status" value="1"/>
</dbReference>
<dbReference type="AlphaFoldDB" id="A0A8H2VHX1"/>
<dbReference type="InterPro" id="IPR018712">
    <property type="entry name" value="Tle1-like_cat"/>
</dbReference>
<proteinExistence type="predicted"/>
<keyword evidence="3" id="KW-1185">Reference proteome</keyword>
<dbReference type="GeneID" id="64858838"/>
<dbReference type="EMBL" id="CAEFZW010000007">
    <property type="protein sequence ID" value="CAB4255777.1"/>
    <property type="molecule type" value="Genomic_DNA"/>
</dbReference>
<evidence type="ECO:0000259" key="1">
    <source>
        <dbReference type="Pfam" id="PF09994"/>
    </source>
</evidence>
<protein>
    <recommendedName>
        <fullName evidence="1">T6SS Phospholipase effector Tle1-like catalytic domain-containing protein</fullName>
    </recommendedName>
</protein>
<sequence>MPKNIILCFDGTKENFGPQPYTNVLKIYRLLDTTNQVCYYQPGVGTATTFDSIDDLQRYLTLSTLKNTMDAMFAFCLDDHITSVYLYLMHHYKPGDNIYMFGFSRGAFIGRVLAGMIERVGLLNEGLDDMVGMAWRIYESWEYAEQPSPTSYTTTLIQEFKMIFSREYEIKIHFQGFFDSVNSVGFFRERLFPCTQRSNIVQHVRHALSIDERRGKFKQVCFTPNPYQPEMFSLRNKTLNKKENDMIYSVYSTLSTNRSQDGINNNGDVIQEKLSPECKLYNPIIDYTIHRYVGLTRGLSSCKTSSIAVLGGRIIKPKTDRKELLCSTSERLIKTVDSFLELTNPYANSYTYCSRDNVEGTFKLNRSMSYSMSDMASFNEIPTSMTSTQTLTPDLQEKWFPGDHCDIGGGWTPDCRSHNFLSNVSLRWMIAEAIKNGVKFKPGVIGKFAKKYTSLGSICCSAHDYLNFETCKYCKTGQEHHIKQQELLINNLHTNHNFVQLQSDDTFDVVDRLWTTESPKDSEVDSCSNVRVHDVFNSNCTHIKKFLSLFWWLVELLPIGLKIESQDGKWRNIYIPNLGRGRCIPCYADMHWSVYWRLKFHSDYRPTNLPSYVYDIMSHRNLSNSNSIVSFQLRWGSSRYRQETTDEENATTKFCNVSPNNSDNMVLSDIENFNVLGDINYHRAVEEIITWENNNWLTIPDDLRILLEEDPEL</sequence>
<reference evidence="2 3" key="1">
    <citation type="submission" date="2020-05" db="EMBL/GenBank/DDBJ databases">
        <authorList>
            <person name="Casaregola S."/>
            <person name="Devillers H."/>
            <person name="Grondin C."/>
        </authorList>
    </citation>
    <scope>NUCLEOTIDE SEQUENCE [LARGE SCALE GENOMIC DNA]</scope>
    <source>
        <strain evidence="2 3">CLIB 1767</strain>
    </source>
</reference>
<accession>A0A8H2VHX1</accession>
<feature type="domain" description="T6SS Phospholipase effector Tle1-like catalytic" evidence="1">
    <location>
        <begin position="3"/>
        <end position="432"/>
    </location>
</feature>
<comment type="caution">
    <text evidence="2">The sequence shown here is derived from an EMBL/GenBank/DDBJ whole genome shotgun (WGS) entry which is preliminary data.</text>
</comment>
<organism evidence="2 3">
    <name type="scientific">Maudiozyma barnettii</name>
    <dbReference type="NCBI Taxonomy" id="61262"/>
    <lineage>
        <taxon>Eukaryota</taxon>
        <taxon>Fungi</taxon>
        <taxon>Dikarya</taxon>
        <taxon>Ascomycota</taxon>
        <taxon>Saccharomycotina</taxon>
        <taxon>Saccharomycetes</taxon>
        <taxon>Saccharomycetales</taxon>
        <taxon>Saccharomycetaceae</taxon>
        <taxon>Maudiozyma</taxon>
    </lineage>
</organism>
<dbReference type="OrthoDB" id="3162439at2759"/>
<dbReference type="RefSeq" id="XP_041407621.1">
    <property type="nucleotide sequence ID" value="XM_041551687.1"/>
</dbReference>
<name>A0A8H2VHX1_9SACH</name>
<evidence type="ECO:0000313" key="2">
    <source>
        <dbReference type="EMBL" id="CAB4255777.1"/>
    </source>
</evidence>
<dbReference type="PANTHER" id="PTHR33840:SF2">
    <property type="entry name" value="TLE1 PHOSPHOLIPASE DOMAIN-CONTAINING PROTEIN"/>
    <property type="match status" value="1"/>
</dbReference>
<dbReference type="PANTHER" id="PTHR33840">
    <property type="match status" value="1"/>
</dbReference>